<dbReference type="InterPro" id="IPR057954">
    <property type="entry name" value="SET_TTL12"/>
</dbReference>
<dbReference type="PANTHER" id="PTHR46088:SF1">
    <property type="entry name" value="TUBULIN--TYROSINE LIGASE-LIKE PROTEIN 12"/>
    <property type="match status" value="1"/>
</dbReference>
<dbReference type="GO" id="GO:0019098">
    <property type="term" value="P:reproductive behavior"/>
    <property type="evidence" value="ECO:0007669"/>
    <property type="project" value="UniProtKB-ARBA"/>
</dbReference>
<feature type="compositionally biased region" description="Basic and acidic residues" evidence="2">
    <location>
        <begin position="119"/>
        <end position="138"/>
    </location>
</feature>
<dbReference type="Pfam" id="PF25556">
    <property type="entry name" value="SET_TTL"/>
    <property type="match status" value="2"/>
</dbReference>
<dbReference type="Gene3D" id="3.30.470.20">
    <property type="entry name" value="ATP-grasp fold, B domain"/>
    <property type="match status" value="1"/>
</dbReference>
<feature type="compositionally biased region" description="Acidic residues" evidence="2">
    <location>
        <begin position="104"/>
        <end position="114"/>
    </location>
</feature>
<gene>
    <name evidence="4" type="primary">WBGene00112329</name>
</gene>
<feature type="region of interest" description="Disordered" evidence="2">
    <location>
        <begin position="104"/>
        <end position="138"/>
    </location>
</feature>
<proteinExistence type="inferred from homology"/>
<evidence type="ECO:0000313" key="4">
    <source>
        <dbReference type="EnsemblMetazoa" id="PPA22775.1"/>
    </source>
</evidence>
<reference evidence="5" key="1">
    <citation type="journal article" date="2008" name="Nat. Genet.">
        <title>The Pristionchus pacificus genome provides a unique perspective on nematode lifestyle and parasitism.</title>
        <authorList>
            <person name="Dieterich C."/>
            <person name="Clifton S.W."/>
            <person name="Schuster L.N."/>
            <person name="Chinwalla A."/>
            <person name="Delehaunty K."/>
            <person name="Dinkelacker I."/>
            <person name="Fulton L."/>
            <person name="Fulton R."/>
            <person name="Godfrey J."/>
            <person name="Minx P."/>
            <person name="Mitreva M."/>
            <person name="Roeseler W."/>
            <person name="Tian H."/>
            <person name="Witte H."/>
            <person name="Yang S.P."/>
            <person name="Wilson R.K."/>
            <person name="Sommer R.J."/>
        </authorList>
    </citation>
    <scope>NUCLEOTIDE SEQUENCE [LARGE SCALE GENOMIC DNA]</scope>
    <source>
        <strain evidence="5">PS312</strain>
    </source>
</reference>
<dbReference type="InterPro" id="IPR004344">
    <property type="entry name" value="TTL/TTLL_fam"/>
</dbReference>
<comment type="similarity">
    <text evidence="1">Belongs to the tubulin--tyrosine ligase family.</text>
</comment>
<name>A0A2A6D2Z7_PRIPA</name>
<evidence type="ECO:0000259" key="3">
    <source>
        <dbReference type="Pfam" id="PF25556"/>
    </source>
</evidence>
<dbReference type="GO" id="GO:0005737">
    <property type="term" value="C:cytoplasm"/>
    <property type="evidence" value="ECO:0000318"/>
    <property type="project" value="GO_Central"/>
</dbReference>
<evidence type="ECO:0000256" key="1">
    <source>
        <dbReference type="ARBA" id="ARBA00006820"/>
    </source>
</evidence>
<feature type="domain" description="Tubulin--tyrosine ligase-like protein 12 SET-like" evidence="3">
    <location>
        <begin position="136"/>
        <end position="226"/>
    </location>
</feature>
<accession>A0A2A6D2Z7</accession>
<keyword evidence="5" id="KW-1185">Reference proteome</keyword>
<evidence type="ECO:0000313" key="5">
    <source>
        <dbReference type="Proteomes" id="UP000005239"/>
    </source>
</evidence>
<reference evidence="4" key="2">
    <citation type="submission" date="2022-06" db="UniProtKB">
        <authorList>
            <consortium name="EnsemblMetazoa"/>
        </authorList>
    </citation>
    <scope>IDENTIFICATION</scope>
    <source>
        <strain evidence="4">PS312</strain>
    </source>
</reference>
<feature type="domain" description="Tubulin--tyrosine ligase-like protein 12 SET-like" evidence="3">
    <location>
        <begin position="64"/>
        <end position="109"/>
    </location>
</feature>
<protein>
    <recommendedName>
        <fullName evidence="3">Tubulin--tyrosine ligase-like protein 12 SET-like domain-containing protein</fullName>
    </recommendedName>
</protein>
<dbReference type="InterPro" id="IPR027749">
    <property type="entry name" value="TTLL12"/>
</dbReference>
<dbReference type="AlphaFoldDB" id="A0A2A6D2Z7"/>
<organism evidence="4 5">
    <name type="scientific">Pristionchus pacificus</name>
    <name type="common">Parasitic nematode worm</name>
    <dbReference type="NCBI Taxonomy" id="54126"/>
    <lineage>
        <taxon>Eukaryota</taxon>
        <taxon>Metazoa</taxon>
        <taxon>Ecdysozoa</taxon>
        <taxon>Nematoda</taxon>
        <taxon>Chromadorea</taxon>
        <taxon>Rhabditida</taxon>
        <taxon>Rhabditina</taxon>
        <taxon>Diplogasteromorpha</taxon>
        <taxon>Diplogasteroidea</taxon>
        <taxon>Neodiplogasteridae</taxon>
        <taxon>Pristionchus</taxon>
    </lineage>
</organism>
<dbReference type="Proteomes" id="UP000005239">
    <property type="component" value="Unassembled WGS sequence"/>
</dbReference>
<dbReference type="Pfam" id="PF03133">
    <property type="entry name" value="TTL"/>
    <property type="match status" value="1"/>
</dbReference>
<dbReference type="PANTHER" id="PTHR46088">
    <property type="entry name" value="TUBULIN--TYROSINE LIGASE-LIKE PROTEIN 12"/>
    <property type="match status" value="1"/>
</dbReference>
<sequence>MDESGDSAPKYTYNYEDFERAHKPQLLAGDIFDGGDFMSLVYEDDQDSIHPWKVIASQNLNCKEHVFLIDHAWTFELNKQRKLLLHDAHLRGRMGALVGVDCDEENNDSSDEEVQGVATKEEENGIKRERRESRNEELKENQVDDIIQRLWRYIGTYSIRFKKDDEEEASTVWYVMDELGSRIGHSREEMNARVIPLFFAPHGMSYSVLFFTCDVHEEGLVLRDCTQSLVSLQHPEWAEMLELAWIKRDFSHLPSIANAPDDEFFTGGRSKDEIPSEEEQIPCSFNPSKPLKIFCDDVQLIEHLTIDFELVEDWKKADVIWLHQHFYKYKELAIFNPGGLVNQFPCECCLTTKDLLAAIMCRNGKPSEYYEMTYNLNTELPQFVSTFQKRAKVGESNTWIIKPWNLARGMDMHVTDSLEKIVRLIETGPKVKFDLRFIIFVNSIRPLEAYVYNNFWIRFAINEFDIDRLDDVETHFTVFNYSDSSKILQMKWEDFIIGLEKSHSSLKWKDCEKKIHESLRGILERGSSELAPRGVGKNKQSRAMYGVDVMLKWNEDGKADLIVKFPLFRISDLSLIIRDIFVNESISLFCYFNSLRMADGFWLFEGVEEEPYGLLPLVNLSGKGGPTSTKYVERIGSYQWYLQDETPTIMIPGAPPESFFWPGGKLSQDHGVVIYDVNHLKVRNGSLDSAIIAAKLLADKKKKPIDFSQFQFITDAVNLQKLFAFSQEAGEGLFRIDCERVGNTILLNRMEASDLMEIGHVTFDQAVKRKMTKPRMKHAQGPFFQLIKYTFGKFNILVRFEADCADYVAGKAEPVSVEKSENLPAKTKADLNSNIEIMDYGDVSRGCPLQLVTSYPQGAGFPFFTWAQLFFTAADHEFIGWFKGNGDFNKPAMYTLPDVSKMMKPLPYVVLSKVHDCLEKVHKFLTKNDDQFKCALVWKGKNHLEIFAKEPNADGAVSEGVRAFLSTQCKDIDEDTNGAEVAPPQ</sequence>
<dbReference type="EnsemblMetazoa" id="PPA22775.1">
    <property type="protein sequence ID" value="PPA22775.1"/>
    <property type="gene ID" value="WBGene00112329"/>
</dbReference>
<accession>A0A8R1UG69</accession>
<dbReference type="PROSITE" id="PS51221">
    <property type="entry name" value="TTL"/>
    <property type="match status" value="1"/>
</dbReference>
<evidence type="ECO:0000256" key="2">
    <source>
        <dbReference type="SAM" id="MobiDB-lite"/>
    </source>
</evidence>